<feature type="repeat" description="WD" evidence="8">
    <location>
        <begin position="362"/>
        <end position="403"/>
    </location>
</feature>
<dbReference type="PROSITE" id="PS50082">
    <property type="entry name" value="WD_REPEATS_2"/>
    <property type="match status" value="6"/>
</dbReference>
<dbReference type="PROSITE" id="PS00678">
    <property type="entry name" value="WD_REPEATS_1"/>
    <property type="match status" value="4"/>
</dbReference>
<dbReference type="Pfam" id="PF04494">
    <property type="entry name" value="TFIID_NTD2"/>
    <property type="match status" value="1"/>
</dbReference>
<feature type="repeat" description="WD" evidence="8">
    <location>
        <begin position="205"/>
        <end position="246"/>
    </location>
</feature>
<feature type="region of interest" description="Disordered" evidence="9">
    <location>
        <begin position="120"/>
        <end position="170"/>
    </location>
</feature>
<dbReference type="PANTHER" id="PTHR19879:SF1">
    <property type="entry name" value="CANNONBALL-RELATED"/>
    <property type="match status" value="1"/>
</dbReference>
<feature type="repeat" description="WD" evidence="8">
    <location>
        <begin position="446"/>
        <end position="480"/>
    </location>
</feature>
<keyword evidence="12" id="KW-1185">Reference proteome</keyword>
<keyword evidence="4" id="KW-0677">Repeat</keyword>
<name>A0ABY6L791_9ARAC</name>
<proteinExistence type="inferred from homology"/>
<reference evidence="11 12" key="1">
    <citation type="submission" date="2022-01" db="EMBL/GenBank/DDBJ databases">
        <title>A chromosomal length assembly of Cordylochernes scorpioides.</title>
        <authorList>
            <person name="Zeh D."/>
            <person name="Zeh J."/>
        </authorList>
    </citation>
    <scope>NUCLEOTIDE SEQUENCE [LARGE SCALE GENOMIC DNA]</scope>
    <source>
        <strain evidence="11">IN4F17</strain>
        <tissue evidence="11">Whole Body</tissue>
    </source>
</reference>
<dbReference type="PANTHER" id="PTHR19879">
    <property type="entry name" value="TRANSCRIPTION INITIATION FACTOR TFIID"/>
    <property type="match status" value="1"/>
</dbReference>
<dbReference type="CDD" id="cd08044">
    <property type="entry name" value="TAF5_NTD2"/>
    <property type="match status" value="1"/>
</dbReference>
<evidence type="ECO:0000256" key="6">
    <source>
        <dbReference type="ARBA" id="ARBA00023163"/>
    </source>
</evidence>
<feature type="compositionally biased region" description="Basic and acidic residues" evidence="9">
    <location>
        <begin position="146"/>
        <end position="156"/>
    </location>
</feature>
<dbReference type="Gene3D" id="2.130.10.10">
    <property type="entry name" value="YVTN repeat-like/Quinoprotein amine dehydrogenase"/>
    <property type="match status" value="2"/>
</dbReference>
<dbReference type="CDD" id="cd00200">
    <property type="entry name" value="WD40"/>
    <property type="match status" value="1"/>
</dbReference>
<feature type="repeat" description="WD" evidence="8">
    <location>
        <begin position="320"/>
        <end position="361"/>
    </location>
</feature>
<dbReference type="PROSITE" id="PS50294">
    <property type="entry name" value="WD_REPEATS_REGION"/>
    <property type="match status" value="5"/>
</dbReference>
<evidence type="ECO:0000259" key="10">
    <source>
        <dbReference type="Pfam" id="PF04494"/>
    </source>
</evidence>
<dbReference type="InterPro" id="IPR015943">
    <property type="entry name" value="WD40/YVTN_repeat-like_dom_sf"/>
</dbReference>
<dbReference type="InterPro" id="IPR007582">
    <property type="entry name" value="TFIID_NTD2"/>
</dbReference>
<dbReference type="Pfam" id="PF00400">
    <property type="entry name" value="WD40"/>
    <property type="match status" value="6"/>
</dbReference>
<organism evidence="11 12">
    <name type="scientific">Cordylochernes scorpioides</name>
    <dbReference type="NCBI Taxonomy" id="51811"/>
    <lineage>
        <taxon>Eukaryota</taxon>
        <taxon>Metazoa</taxon>
        <taxon>Ecdysozoa</taxon>
        <taxon>Arthropoda</taxon>
        <taxon>Chelicerata</taxon>
        <taxon>Arachnida</taxon>
        <taxon>Pseudoscorpiones</taxon>
        <taxon>Cheliferoidea</taxon>
        <taxon>Chernetidae</taxon>
        <taxon>Cordylochernes</taxon>
    </lineage>
</organism>
<keyword evidence="5" id="KW-0805">Transcription regulation</keyword>
<feature type="domain" description="TFIID subunit TAF5 NTD2" evidence="10">
    <location>
        <begin position="3"/>
        <end position="74"/>
    </location>
</feature>
<evidence type="ECO:0000256" key="7">
    <source>
        <dbReference type="ARBA" id="ARBA00023242"/>
    </source>
</evidence>
<evidence type="ECO:0000256" key="9">
    <source>
        <dbReference type="SAM" id="MobiDB-lite"/>
    </source>
</evidence>
<evidence type="ECO:0000256" key="4">
    <source>
        <dbReference type="ARBA" id="ARBA00022737"/>
    </source>
</evidence>
<dbReference type="EMBL" id="CP092875">
    <property type="protein sequence ID" value="UYV76082.1"/>
    <property type="molecule type" value="Genomic_DNA"/>
</dbReference>
<dbReference type="InterPro" id="IPR020472">
    <property type="entry name" value="WD40_PAC1"/>
</dbReference>
<evidence type="ECO:0000313" key="12">
    <source>
        <dbReference type="Proteomes" id="UP001235939"/>
    </source>
</evidence>
<evidence type="ECO:0000256" key="1">
    <source>
        <dbReference type="ARBA" id="ARBA00004123"/>
    </source>
</evidence>
<evidence type="ECO:0000256" key="5">
    <source>
        <dbReference type="ARBA" id="ARBA00023015"/>
    </source>
</evidence>
<dbReference type="InterPro" id="IPR001680">
    <property type="entry name" value="WD40_rpt"/>
</dbReference>
<dbReference type="SUPFAM" id="SSF50978">
    <property type="entry name" value="WD40 repeat-like"/>
    <property type="match status" value="1"/>
</dbReference>
<accession>A0ABY6L791</accession>
<evidence type="ECO:0000256" key="8">
    <source>
        <dbReference type="PROSITE-ProRule" id="PRU00221"/>
    </source>
</evidence>
<feature type="repeat" description="WD" evidence="8">
    <location>
        <begin position="278"/>
        <end position="311"/>
    </location>
</feature>
<keyword evidence="3 8" id="KW-0853">WD repeat</keyword>
<comment type="subcellular location">
    <subcellularLocation>
        <location evidence="1">Nucleus</location>
    </subcellularLocation>
</comment>
<dbReference type="Proteomes" id="UP001235939">
    <property type="component" value="Chromosome 13"/>
</dbReference>
<keyword evidence="7" id="KW-0539">Nucleus</keyword>
<keyword evidence="6" id="KW-0804">Transcription</keyword>
<dbReference type="SMART" id="SM00320">
    <property type="entry name" value="WD40"/>
    <property type="match status" value="6"/>
</dbReference>
<gene>
    <name evidence="11" type="ORF">LAZ67_13002459</name>
</gene>
<dbReference type="InterPro" id="IPR036322">
    <property type="entry name" value="WD40_repeat_dom_sf"/>
</dbReference>
<dbReference type="InterPro" id="IPR037264">
    <property type="entry name" value="TFIID_NTD2_sf"/>
</dbReference>
<dbReference type="InterPro" id="IPR019775">
    <property type="entry name" value="WD40_repeat_CS"/>
</dbReference>
<sequence length="543" mass="60702">MIKYGLRQEEYYMDDINRLSCVTKREHMKGNMFMDNFRSGQFTVRMCRDTYNYFKKHLQEKKNSLLQNIIQEHLYIDVYEGIARGKTQVDSTSGAMVGEASRQANKTKIYYGLLKEPDLALPPEEDDDGGADGADGDKPKKKKIKKDPYLAKKSRIDPNAPPPNRVPLPELKDADKLDRLNALRESTKRVKLGPESLPSICFYTFLNNHHGVTCATISEDSSLLSAGFTDSVIRVWNLTGDKLRAIKSATELDIIDKDADDVMFRIMDENKSSEVKVLCGHTGAIYATSFNPDKSLLVSCSEDSTVRLWSLFTWTNIVCFRGHCFPVWDVKFSPFGYYFASCGHDNTARLWATDSAQPLRIFAGHVSDVDCVQFHPNCNYVATGSSDRTVRLWDLVSGSCVRFMTGHKAVIFCLAFSACGRFLASGGGDKKVLVWDLAYGHLLAELSGHTNTIYSLAFSREGTVLSSGALDCTVKVWNVQKLFDDIDPEDLNIAHTPHVRQSDGGRVNCEALLLGSYPTKSTPPICLHFTRRNLLLAAGIFQS</sequence>
<protein>
    <submittedName>
        <fullName evidence="11">TAF5</fullName>
    </submittedName>
</protein>
<evidence type="ECO:0000256" key="3">
    <source>
        <dbReference type="ARBA" id="ARBA00022574"/>
    </source>
</evidence>
<comment type="similarity">
    <text evidence="2">Belongs to the WD repeat TAF5 family.</text>
</comment>
<dbReference type="SUPFAM" id="SSF160897">
    <property type="entry name" value="Taf5 N-terminal domain-like"/>
    <property type="match status" value="1"/>
</dbReference>
<dbReference type="Gene3D" id="1.25.40.500">
    <property type="entry name" value="TFIID subunit TAF5, NTD2 domain"/>
    <property type="match status" value="1"/>
</dbReference>
<feature type="repeat" description="WD" evidence="8">
    <location>
        <begin position="404"/>
        <end position="445"/>
    </location>
</feature>
<evidence type="ECO:0000313" key="11">
    <source>
        <dbReference type="EMBL" id="UYV76082.1"/>
    </source>
</evidence>
<dbReference type="PRINTS" id="PR00320">
    <property type="entry name" value="GPROTEINBRPT"/>
</dbReference>
<evidence type="ECO:0000256" key="2">
    <source>
        <dbReference type="ARBA" id="ARBA00009435"/>
    </source>
</evidence>